<name>A0A918BLB3_9ACTN</name>
<dbReference type="RefSeq" id="WP_189219358.1">
    <property type="nucleotide sequence ID" value="NZ_BMQK01000014.1"/>
</dbReference>
<feature type="signal peptide" evidence="2">
    <location>
        <begin position="1"/>
        <end position="25"/>
    </location>
</feature>
<keyword evidence="1" id="KW-0812">Transmembrane</keyword>
<keyword evidence="5" id="KW-1185">Reference proteome</keyword>
<evidence type="ECO:0000313" key="4">
    <source>
        <dbReference type="EMBL" id="GGQ76520.1"/>
    </source>
</evidence>
<dbReference type="PANTHER" id="PTHR38593">
    <property type="entry name" value="BLR2558 PROTEIN"/>
    <property type="match status" value="1"/>
</dbReference>
<keyword evidence="1" id="KW-0472">Membrane</keyword>
<evidence type="ECO:0000259" key="3">
    <source>
        <dbReference type="Pfam" id="PF13628"/>
    </source>
</evidence>
<accession>A0A918BLB3</accession>
<protein>
    <recommendedName>
        <fullName evidence="3">DUF4142 domain-containing protein</fullName>
    </recommendedName>
</protein>
<dbReference type="Pfam" id="PF13628">
    <property type="entry name" value="DUF4142"/>
    <property type="match status" value="1"/>
</dbReference>
<dbReference type="AlphaFoldDB" id="A0A918BLB3"/>
<feature type="chain" id="PRO_5037702754" description="DUF4142 domain-containing protein" evidence="2">
    <location>
        <begin position="26"/>
        <end position="227"/>
    </location>
</feature>
<gene>
    <name evidence="4" type="ORF">GCM10010145_52890</name>
</gene>
<proteinExistence type="predicted"/>
<dbReference type="EMBL" id="BMQK01000014">
    <property type="protein sequence ID" value="GGQ76520.1"/>
    <property type="molecule type" value="Genomic_DNA"/>
</dbReference>
<organism evidence="4 5">
    <name type="scientific">Streptomyces ruber</name>
    <dbReference type="NCBI Taxonomy" id="83378"/>
    <lineage>
        <taxon>Bacteria</taxon>
        <taxon>Bacillati</taxon>
        <taxon>Actinomycetota</taxon>
        <taxon>Actinomycetes</taxon>
        <taxon>Kitasatosporales</taxon>
        <taxon>Streptomycetaceae</taxon>
        <taxon>Streptomyces</taxon>
    </lineage>
</organism>
<dbReference type="Proteomes" id="UP000620156">
    <property type="component" value="Unassembled WGS sequence"/>
</dbReference>
<dbReference type="Gene3D" id="1.20.1260.10">
    <property type="match status" value="1"/>
</dbReference>
<reference evidence="4" key="2">
    <citation type="submission" date="2020-09" db="EMBL/GenBank/DDBJ databases">
        <authorList>
            <person name="Sun Q."/>
            <person name="Ohkuma M."/>
        </authorList>
    </citation>
    <scope>NUCLEOTIDE SEQUENCE</scope>
    <source>
        <strain evidence="4">JCM 3131</strain>
    </source>
</reference>
<evidence type="ECO:0000313" key="5">
    <source>
        <dbReference type="Proteomes" id="UP000620156"/>
    </source>
</evidence>
<evidence type="ECO:0000256" key="1">
    <source>
        <dbReference type="SAM" id="Phobius"/>
    </source>
</evidence>
<dbReference type="InterPro" id="IPR012347">
    <property type="entry name" value="Ferritin-like"/>
</dbReference>
<sequence>MRRRLVSAAVVAVALSGISVPAAFAAGVSGQDETFLKGAHQGNLAEIAAGEDASKNATSACVKKVGAVLVRDHTKLDADVKTLAGKVDVTLPASPTAEQEKELAAVRAEAGSTAYDTAWLTAQETAHRKTLALIDQELEDGQNAEVVAAARTARPVVAMHLEMVRGGTCHEAEDAGTVGAGTGGHLAAADDSPATVGMVGTVTGGGLIAAGGAAWLLRTRRRPAGEN</sequence>
<feature type="domain" description="DUF4142" evidence="3">
    <location>
        <begin position="31"/>
        <end position="165"/>
    </location>
</feature>
<reference evidence="4" key="1">
    <citation type="journal article" date="2014" name="Int. J. Syst. Evol. Microbiol.">
        <title>Complete genome sequence of Corynebacterium casei LMG S-19264T (=DSM 44701T), isolated from a smear-ripened cheese.</title>
        <authorList>
            <consortium name="US DOE Joint Genome Institute (JGI-PGF)"/>
            <person name="Walter F."/>
            <person name="Albersmeier A."/>
            <person name="Kalinowski J."/>
            <person name="Ruckert C."/>
        </authorList>
    </citation>
    <scope>NUCLEOTIDE SEQUENCE</scope>
    <source>
        <strain evidence="4">JCM 3131</strain>
    </source>
</reference>
<keyword evidence="1" id="KW-1133">Transmembrane helix</keyword>
<comment type="caution">
    <text evidence="4">The sequence shown here is derived from an EMBL/GenBank/DDBJ whole genome shotgun (WGS) entry which is preliminary data.</text>
</comment>
<dbReference type="InterPro" id="IPR025419">
    <property type="entry name" value="DUF4142"/>
</dbReference>
<dbReference type="PANTHER" id="PTHR38593:SF1">
    <property type="entry name" value="BLR2558 PROTEIN"/>
    <property type="match status" value="1"/>
</dbReference>
<evidence type="ECO:0000256" key="2">
    <source>
        <dbReference type="SAM" id="SignalP"/>
    </source>
</evidence>
<keyword evidence="2" id="KW-0732">Signal</keyword>
<feature type="transmembrane region" description="Helical" evidence="1">
    <location>
        <begin position="196"/>
        <end position="217"/>
    </location>
</feature>